<dbReference type="AlphaFoldDB" id="A0A1R3KYC2"/>
<keyword evidence="3" id="KW-1185">Reference proteome</keyword>
<evidence type="ECO:0000256" key="1">
    <source>
        <dbReference type="SAM" id="MobiDB-lite"/>
    </source>
</evidence>
<protein>
    <submittedName>
        <fullName evidence="2">Uncharacterized protein</fullName>
    </submittedName>
</protein>
<gene>
    <name evidence="2" type="ORF">CCACVL1_00169</name>
</gene>
<organism evidence="2 3">
    <name type="scientific">Corchorus capsularis</name>
    <name type="common">Jute</name>
    <dbReference type="NCBI Taxonomy" id="210143"/>
    <lineage>
        <taxon>Eukaryota</taxon>
        <taxon>Viridiplantae</taxon>
        <taxon>Streptophyta</taxon>
        <taxon>Embryophyta</taxon>
        <taxon>Tracheophyta</taxon>
        <taxon>Spermatophyta</taxon>
        <taxon>Magnoliopsida</taxon>
        <taxon>eudicotyledons</taxon>
        <taxon>Gunneridae</taxon>
        <taxon>Pentapetalae</taxon>
        <taxon>rosids</taxon>
        <taxon>malvids</taxon>
        <taxon>Malvales</taxon>
        <taxon>Malvaceae</taxon>
        <taxon>Grewioideae</taxon>
        <taxon>Apeibeae</taxon>
        <taxon>Corchorus</taxon>
    </lineage>
</organism>
<name>A0A1R3KYC2_COCAP</name>
<feature type="compositionally biased region" description="Basic and acidic residues" evidence="1">
    <location>
        <begin position="27"/>
        <end position="37"/>
    </location>
</feature>
<comment type="caution">
    <text evidence="2">The sequence shown here is derived from an EMBL/GenBank/DDBJ whole genome shotgun (WGS) entry which is preliminary data.</text>
</comment>
<dbReference type="Proteomes" id="UP000188268">
    <property type="component" value="Unassembled WGS sequence"/>
</dbReference>
<proteinExistence type="predicted"/>
<dbReference type="Gramene" id="OMP12028">
    <property type="protein sequence ID" value="OMP12028"/>
    <property type="gene ID" value="CCACVL1_00169"/>
</dbReference>
<dbReference type="EMBL" id="AWWV01000548">
    <property type="protein sequence ID" value="OMP12028.1"/>
    <property type="molecule type" value="Genomic_DNA"/>
</dbReference>
<feature type="region of interest" description="Disordered" evidence="1">
    <location>
        <begin position="1"/>
        <end position="46"/>
    </location>
</feature>
<evidence type="ECO:0000313" key="3">
    <source>
        <dbReference type="Proteomes" id="UP000188268"/>
    </source>
</evidence>
<evidence type="ECO:0000313" key="2">
    <source>
        <dbReference type="EMBL" id="OMP12028.1"/>
    </source>
</evidence>
<accession>A0A1R3KYC2</accession>
<reference evidence="2 3" key="1">
    <citation type="submission" date="2013-09" db="EMBL/GenBank/DDBJ databases">
        <title>Corchorus capsularis genome sequencing.</title>
        <authorList>
            <person name="Alam M."/>
            <person name="Haque M.S."/>
            <person name="Islam M.S."/>
            <person name="Emdad E.M."/>
            <person name="Islam M.M."/>
            <person name="Ahmed B."/>
            <person name="Halim A."/>
            <person name="Hossen Q.M.M."/>
            <person name="Hossain M.Z."/>
            <person name="Ahmed R."/>
            <person name="Khan M.M."/>
            <person name="Islam R."/>
            <person name="Rashid M.M."/>
            <person name="Khan S.A."/>
            <person name="Rahman M.S."/>
            <person name="Alam M."/>
        </authorList>
    </citation>
    <scope>NUCLEOTIDE SEQUENCE [LARGE SCALE GENOMIC DNA]</scope>
    <source>
        <strain evidence="3">cv. CVL-1</strain>
        <tissue evidence="2">Whole seedling</tissue>
    </source>
</reference>
<sequence>MGASKRAVGAGPGHQGASASVSQRVAENPRLRPRNDNVELGGINQSPKVVKSVAIGEDL</sequence>